<protein>
    <submittedName>
        <fullName evidence="1">Uncharacterized protein</fullName>
    </submittedName>
</protein>
<organism evidence="1 2">
    <name type="scientific">Lepagella muris</name>
    <dbReference type="NCBI Taxonomy" id="3032870"/>
    <lineage>
        <taxon>Bacteria</taxon>
        <taxon>Pseudomonadati</taxon>
        <taxon>Bacteroidota</taxon>
        <taxon>Bacteroidia</taxon>
        <taxon>Bacteroidales</taxon>
        <taxon>Muribaculaceae</taxon>
        <taxon>Lepagella</taxon>
    </lineage>
</organism>
<accession>A0AC61RAI6</accession>
<sequence>MKKISLILYSVAVMGMLSCGGNGNGSVKDADSVEIEVETPAVATTWNLTEKGIGDVTLGMDVAEIPDSVAGLCDHVEKYEGKDFVGYSFTLNNVETFQAQDTDFDGKVNLIAVQGESKLKATTGNGPVYIGMPEADLLKPEGDTLVTKDVDGSYHVGKFRIQTQDGKVSEIYIEWAPTEK</sequence>
<reference evidence="1" key="1">
    <citation type="submission" date="2019-04" db="EMBL/GenBank/DDBJ databases">
        <title>Microbes associate with the intestines of laboratory mice.</title>
        <authorList>
            <person name="Navarre W."/>
            <person name="Wong E."/>
            <person name="Huang K."/>
            <person name="Tropini C."/>
            <person name="Ng K."/>
            <person name="Yu B."/>
        </authorList>
    </citation>
    <scope>NUCLEOTIDE SEQUENCE</scope>
    <source>
        <strain evidence="1">NM04_E33</strain>
    </source>
</reference>
<evidence type="ECO:0000313" key="1">
    <source>
        <dbReference type="EMBL" id="TGY75631.1"/>
    </source>
</evidence>
<comment type="caution">
    <text evidence="1">The sequence shown here is derived from an EMBL/GenBank/DDBJ whole genome shotgun (WGS) entry which is preliminary data.</text>
</comment>
<keyword evidence="2" id="KW-1185">Reference proteome</keyword>
<dbReference type="Proteomes" id="UP000306319">
    <property type="component" value="Unassembled WGS sequence"/>
</dbReference>
<dbReference type="EMBL" id="SRYB01000057">
    <property type="protein sequence ID" value="TGY75631.1"/>
    <property type="molecule type" value="Genomic_DNA"/>
</dbReference>
<name>A0AC61RAI6_9BACT</name>
<evidence type="ECO:0000313" key="2">
    <source>
        <dbReference type="Proteomes" id="UP000306319"/>
    </source>
</evidence>
<proteinExistence type="predicted"/>
<gene>
    <name evidence="1" type="ORF">E5331_19785</name>
</gene>